<keyword evidence="2" id="KW-0964">Secreted</keyword>
<evidence type="ECO:0000256" key="6">
    <source>
        <dbReference type="SAM" id="SignalP"/>
    </source>
</evidence>
<dbReference type="EMBL" id="FJ360771">
    <property type="protein sequence ID" value="ACJ23091.1"/>
    <property type="molecule type" value="mRNA"/>
</dbReference>
<evidence type="ECO:0000256" key="2">
    <source>
        <dbReference type="ARBA" id="ARBA00022525"/>
    </source>
</evidence>
<evidence type="ECO:0000259" key="7">
    <source>
        <dbReference type="PROSITE" id="PS51863"/>
    </source>
</evidence>
<dbReference type="InterPro" id="IPR003614">
    <property type="entry name" value="Knottins"/>
</dbReference>
<comment type="subcellular location">
    <subcellularLocation>
        <location evidence="1">Secreted</location>
    </subcellularLocation>
</comment>
<dbReference type="Pfam" id="PF00537">
    <property type="entry name" value="Toxin_3"/>
    <property type="match status" value="1"/>
</dbReference>
<evidence type="ECO:0000256" key="4">
    <source>
        <dbReference type="ARBA" id="ARBA00022910"/>
    </source>
</evidence>
<dbReference type="InterPro" id="IPR036574">
    <property type="entry name" value="Scorpion_toxin-like_sf"/>
</dbReference>
<dbReference type="SMART" id="SM00505">
    <property type="entry name" value="Knot1"/>
    <property type="match status" value="1"/>
</dbReference>
<reference evidence="8" key="1">
    <citation type="submission" date="2008-10" db="EMBL/GenBank/DDBJ databases">
        <title>Buthus occitanus israelis scorpion toxin.</title>
        <authorList>
            <person name="Zilberberg N."/>
            <person name="Kozminsky-Atias A."/>
        </authorList>
    </citation>
    <scope>NUCLEOTIDE SEQUENCE</scope>
</reference>
<evidence type="ECO:0000256" key="1">
    <source>
        <dbReference type="ARBA" id="ARBA00004613"/>
    </source>
</evidence>
<protein>
    <submittedName>
        <fullName evidence="8">Putative alpha toxin Tx108</fullName>
    </submittedName>
</protein>
<dbReference type="GO" id="GO:0019871">
    <property type="term" value="F:sodium channel inhibitor activity"/>
    <property type="evidence" value="ECO:0007669"/>
    <property type="project" value="InterPro"/>
</dbReference>
<dbReference type="CDD" id="cd23106">
    <property type="entry name" value="neurotoxins_LC_scorpion"/>
    <property type="match status" value="1"/>
</dbReference>
<evidence type="ECO:0000313" key="8">
    <source>
        <dbReference type="EMBL" id="ACJ23091.1"/>
    </source>
</evidence>
<dbReference type="InterPro" id="IPR002061">
    <property type="entry name" value="Scorpion_toxinL/defensin"/>
</dbReference>
<keyword evidence="4" id="KW-0800">Toxin</keyword>
<dbReference type="GO" id="GO:0005576">
    <property type="term" value="C:extracellular region"/>
    <property type="evidence" value="ECO:0007669"/>
    <property type="project" value="UniProtKB-SubCell"/>
</dbReference>
<feature type="signal peptide" evidence="6">
    <location>
        <begin position="1"/>
        <end position="20"/>
    </location>
</feature>
<dbReference type="SUPFAM" id="SSF57095">
    <property type="entry name" value="Scorpion toxin-like"/>
    <property type="match status" value="1"/>
</dbReference>
<accession>B8XGY2</accession>
<keyword evidence="6" id="KW-0732">Signal</keyword>
<dbReference type="AlphaFoldDB" id="B8XGY2"/>
<name>B8XGY2_BUTIS</name>
<feature type="domain" description="LCN-type CS-alpha/beta" evidence="7">
    <location>
        <begin position="26"/>
        <end position="90"/>
    </location>
</feature>
<keyword evidence="3" id="KW-0872">Ion channel impairing toxin</keyword>
<proteinExistence type="evidence at transcript level"/>
<sequence length="91" mass="10624">MNYLVMTSLALLFMMGVAEDEEIEVRNGYIVYPNNCIYHCWRDSYCTELCTENRGKGGECHWMTIKWGNACYCFALPEDVPIKDESYKCSR</sequence>
<dbReference type="InterPro" id="IPR044062">
    <property type="entry name" value="LCN-type_CS_alpha_beta_dom"/>
</dbReference>
<dbReference type="PROSITE" id="PS51863">
    <property type="entry name" value="LCN_CSAB"/>
    <property type="match status" value="1"/>
</dbReference>
<keyword evidence="4" id="KW-0738">Voltage-gated sodium channel impairing toxin</keyword>
<dbReference type="Gene3D" id="3.30.30.10">
    <property type="entry name" value="Knottin, scorpion toxin-like"/>
    <property type="match status" value="1"/>
</dbReference>
<organism evidence="8">
    <name type="scientific">Buthus israelis</name>
    <name type="common">Israeli scorpion</name>
    <name type="synonym">Buthus occitanus israelis</name>
    <dbReference type="NCBI Taxonomy" id="2899555"/>
    <lineage>
        <taxon>Eukaryota</taxon>
        <taxon>Metazoa</taxon>
        <taxon>Ecdysozoa</taxon>
        <taxon>Arthropoda</taxon>
        <taxon>Chelicerata</taxon>
        <taxon>Arachnida</taxon>
        <taxon>Scorpiones</taxon>
        <taxon>Buthida</taxon>
        <taxon>Buthoidea</taxon>
        <taxon>Buthidae</taxon>
        <taxon>Buthus</taxon>
    </lineage>
</organism>
<keyword evidence="5" id="KW-1015">Disulfide bond</keyword>
<evidence type="ECO:0000256" key="5">
    <source>
        <dbReference type="ARBA" id="ARBA00023157"/>
    </source>
</evidence>
<evidence type="ECO:0000256" key="3">
    <source>
        <dbReference type="ARBA" id="ARBA00022872"/>
    </source>
</evidence>
<feature type="chain" id="PRO_5002880344" evidence="6">
    <location>
        <begin position="21"/>
        <end position="91"/>
    </location>
</feature>
<dbReference type="GO" id="GO:0006952">
    <property type="term" value="P:defense response"/>
    <property type="evidence" value="ECO:0007669"/>
    <property type="project" value="InterPro"/>
</dbReference>